<feature type="non-terminal residue" evidence="1">
    <location>
        <position position="1"/>
    </location>
</feature>
<dbReference type="EMBL" id="JACEIK010005190">
    <property type="protein sequence ID" value="MCE0480907.1"/>
    <property type="molecule type" value="Genomic_DNA"/>
</dbReference>
<name>A0ABS8VNB4_DATST</name>
<comment type="caution">
    <text evidence="1">The sequence shown here is derived from an EMBL/GenBank/DDBJ whole genome shotgun (WGS) entry which is preliminary data.</text>
</comment>
<proteinExistence type="predicted"/>
<sequence>EEGKACGRVYGGFISGFLFVRGGWIFMERWGRRKWSLVWRWEKRKREGGNAVVRRPEGIERQRRLHLGEKEKKMVVERKSVCDIWMERRRWRRKMEGEGSAAL</sequence>
<dbReference type="Proteomes" id="UP000823775">
    <property type="component" value="Unassembled WGS sequence"/>
</dbReference>
<keyword evidence="2" id="KW-1185">Reference proteome</keyword>
<evidence type="ECO:0000313" key="1">
    <source>
        <dbReference type="EMBL" id="MCE0480907.1"/>
    </source>
</evidence>
<accession>A0ABS8VNB4</accession>
<reference evidence="1 2" key="1">
    <citation type="journal article" date="2021" name="BMC Genomics">
        <title>Datura genome reveals duplications of psychoactive alkaloid biosynthetic genes and high mutation rate following tissue culture.</title>
        <authorList>
            <person name="Rajewski A."/>
            <person name="Carter-House D."/>
            <person name="Stajich J."/>
            <person name="Litt A."/>
        </authorList>
    </citation>
    <scope>NUCLEOTIDE SEQUENCE [LARGE SCALE GENOMIC DNA]</scope>
    <source>
        <strain evidence="1">AR-01</strain>
    </source>
</reference>
<protein>
    <submittedName>
        <fullName evidence="1">Uncharacterized protein</fullName>
    </submittedName>
</protein>
<organism evidence="1 2">
    <name type="scientific">Datura stramonium</name>
    <name type="common">Jimsonweed</name>
    <name type="synonym">Common thornapple</name>
    <dbReference type="NCBI Taxonomy" id="4076"/>
    <lineage>
        <taxon>Eukaryota</taxon>
        <taxon>Viridiplantae</taxon>
        <taxon>Streptophyta</taxon>
        <taxon>Embryophyta</taxon>
        <taxon>Tracheophyta</taxon>
        <taxon>Spermatophyta</taxon>
        <taxon>Magnoliopsida</taxon>
        <taxon>eudicotyledons</taxon>
        <taxon>Gunneridae</taxon>
        <taxon>Pentapetalae</taxon>
        <taxon>asterids</taxon>
        <taxon>lamiids</taxon>
        <taxon>Solanales</taxon>
        <taxon>Solanaceae</taxon>
        <taxon>Solanoideae</taxon>
        <taxon>Datureae</taxon>
        <taxon>Datura</taxon>
    </lineage>
</organism>
<evidence type="ECO:0000313" key="2">
    <source>
        <dbReference type="Proteomes" id="UP000823775"/>
    </source>
</evidence>
<gene>
    <name evidence="1" type="ORF">HAX54_038137</name>
</gene>